<keyword evidence="1" id="KW-0472">Membrane</keyword>
<evidence type="ECO:0000313" key="2">
    <source>
        <dbReference type="EMBL" id="STC69885.1"/>
    </source>
</evidence>
<dbReference type="EMBL" id="UFXQ01000001">
    <property type="protein sequence ID" value="STC69885.1"/>
    <property type="molecule type" value="Genomic_DNA"/>
</dbReference>
<reference evidence="2 3" key="1">
    <citation type="submission" date="2018-06" db="EMBL/GenBank/DDBJ databases">
        <authorList>
            <consortium name="Pathogen Informatics"/>
            <person name="Doyle S."/>
        </authorList>
    </citation>
    <scope>NUCLEOTIDE SEQUENCE [LARGE SCALE GENOMIC DNA]</scope>
    <source>
        <strain evidence="2 3">NCTC11862</strain>
    </source>
</reference>
<evidence type="ECO:0000313" key="3">
    <source>
        <dbReference type="Proteomes" id="UP000254467"/>
    </source>
</evidence>
<dbReference type="RefSeq" id="WP_018581496.1">
    <property type="nucleotide sequence ID" value="NZ_LDYD01000018.1"/>
</dbReference>
<keyword evidence="1" id="KW-0812">Transmembrane</keyword>
<sequence>MSRTRQVILIFALIGILMGVFAAFHNMQTGQVGWNTIFTIIQTIVGIVLAVMVANDANPGTANQRKLEEERVASRN</sequence>
<dbReference type="OrthoDB" id="5195167at2"/>
<protein>
    <submittedName>
        <fullName evidence="2">Uncharacterized protein</fullName>
    </submittedName>
</protein>
<evidence type="ECO:0000256" key="1">
    <source>
        <dbReference type="SAM" id="Phobius"/>
    </source>
</evidence>
<keyword evidence="1" id="KW-1133">Transmembrane helix</keyword>
<dbReference type="AlphaFoldDB" id="A0A376CNK7"/>
<name>A0A376CNK7_9CORY</name>
<dbReference type="Proteomes" id="UP000254467">
    <property type="component" value="Unassembled WGS sequence"/>
</dbReference>
<gene>
    <name evidence="2" type="ORF">NCTC11862_01686</name>
</gene>
<feature type="transmembrane region" description="Helical" evidence="1">
    <location>
        <begin position="32"/>
        <end position="55"/>
    </location>
</feature>
<accession>A0A376CNK7</accession>
<keyword evidence="3" id="KW-1185">Reference proteome</keyword>
<proteinExistence type="predicted"/>
<organism evidence="2 3">
    <name type="scientific">Corynebacterium pilosum</name>
    <dbReference type="NCBI Taxonomy" id="35756"/>
    <lineage>
        <taxon>Bacteria</taxon>
        <taxon>Bacillati</taxon>
        <taxon>Actinomycetota</taxon>
        <taxon>Actinomycetes</taxon>
        <taxon>Mycobacteriales</taxon>
        <taxon>Corynebacteriaceae</taxon>
        <taxon>Corynebacterium</taxon>
    </lineage>
</organism>